<evidence type="ECO:0000256" key="1">
    <source>
        <dbReference type="ARBA" id="ARBA00022679"/>
    </source>
</evidence>
<proteinExistence type="inferred from homology"/>
<evidence type="ECO:0000256" key="7">
    <source>
        <dbReference type="HAMAP-Rule" id="MF_00802"/>
    </source>
</evidence>
<evidence type="ECO:0000313" key="10">
    <source>
        <dbReference type="EMBL" id="MFB9313926.1"/>
    </source>
</evidence>
<feature type="region of interest" description="Adenylyl transferase" evidence="7">
    <location>
        <begin position="507"/>
        <end position="1001"/>
    </location>
</feature>
<feature type="domain" description="Glutamate-ammonia ligase adenylyltransferase repeated" evidence="8">
    <location>
        <begin position="600"/>
        <end position="835"/>
    </location>
</feature>
<sequence length="1001" mass="108297">MTRPVPGGAGGAGLTGLTKGHLSRVGFADPDAATVQLAELGDAAEPLVALLGRTADPDAALVCLVRLAEVATDRDDLLRALADDEGTAMRLLCVLGASEALAHHLVRHPEHWRELTDPTLGSTRPAAYSVRAGLLRAVGADPDAATPTATIPDAEAVDALRVEYRRVLLRLAARDLAHDLAIDDAAAELSDLAAGTLDAALAVARQRLGEEAGLARLAVIAMGKCGGHELNYVSDVDVVFVHEPADGVPDDKAGRAATRLASNLMQVCSDHTGEGTIWPVDANLRPEGKNGPLTRTLASHQGYYERWAKPWEFQALLKARPVAGDLELGRGFGAMVEPLVWSVAERDGFVADVQAMRRRVLAHLPAKEADRQLKLGSGGLRDVEFAVQLLQLVHGRADERIRSATTLSALAQLTDHGYVGREDGEALHEAYAFLRTLEHRIQLHRLHRTHVVPESDDALRRLGRSLGFHKEPVVTLGKVWGHHRREVRRLHEKLFYRPLLTAVARVHSGEVRLSSEAAGARLAALGYADPQAALRNLDSLTSGVSRTSAIQKALLPAMLTWFAEGADPDAGLFGFRRLSETLGSTPWFLRSLRDEGQVAERLAHLLSTSRYATGLLEREPQGVRMLAEDLAPLTAEAMLEEMRSRSERQDDVDKAVRAARAVRRRELLRLAAGDVLGLTDVADVGAALSRITDATLEATLEAAGREVRRARKLDAAPTRIAVIAMGRYGGFELSYGSDADVLFVHVPVAGADAQVATSYATAVANELRRLLALPGADPALTVDADLRPEGKQGALVRTLDSYAAYYAKWSKVWEAQALLRADAVVGDLEVREAFTALIDPLRYPAAGLSEADVLEVRRIKARVDHERLPRGADPALHLKLGRGGLADIEWTVQLLQMRHAGEVAALRTPRTLPALEAAREAGLVADEDARLLAEAWRLVSRVRNAVTLARGKPGDEMPRDSRERAAVASILGYPPGCTDEMVNDYLRVTRLARGVVDRVFW</sequence>
<name>A0ABV5KB95_9ACTN</name>
<dbReference type="EC" id="2.7.7.42" evidence="7"/>
<keyword evidence="11" id="KW-1185">Reference proteome</keyword>
<dbReference type="Proteomes" id="UP001589750">
    <property type="component" value="Unassembled WGS sequence"/>
</dbReference>
<comment type="catalytic activity">
    <reaction evidence="7">
        <text>[glutamine synthetase]-L-tyrosine + ATP = [glutamine synthetase]-O(4)-(5'-adenylyl)-L-tyrosine + diphosphate</text>
        <dbReference type="Rhea" id="RHEA:18589"/>
        <dbReference type="Rhea" id="RHEA-COMP:10660"/>
        <dbReference type="Rhea" id="RHEA-COMP:10661"/>
        <dbReference type="ChEBI" id="CHEBI:30616"/>
        <dbReference type="ChEBI" id="CHEBI:33019"/>
        <dbReference type="ChEBI" id="CHEBI:46858"/>
        <dbReference type="ChEBI" id="CHEBI:83624"/>
        <dbReference type="EC" id="2.7.7.42"/>
    </reaction>
</comment>
<dbReference type="SUPFAM" id="SSF81301">
    <property type="entry name" value="Nucleotidyltransferase"/>
    <property type="match status" value="2"/>
</dbReference>
<feature type="domain" description="PII-uridylyltransferase/Glutamine-synthetase adenylyltransferase" evidence="9">
    <location>
        <begin position="875"/>
        <end position="987"/>
    </location>
</feature>
<dbReference type="InterPro" id="IPR023057">
    <property type="entry name" value="GlnE"/>
</dbReference>
<feature type="domain" description="PII-uridylyltransferase/Glutamine-synthetase adenylyltransferase" evidence="9">
    <location>
        <begin position="355"/>
        <end position="495"/>
    </location>
</feature>
<keyword evidence="6 7" id="KW-0511">Multifunctional enzyme</keyword>
<dbReference type="Pfam" id="PF03710">
    <property type="entry name" value="GlnE"/>
    <property type="match status" value="2"/>
</dbReference>
<evidence type="ECO:0000313" key="11">
    <source>
        <dbReference type="Proteomes" id="UP001589750"/>
    </source>
</evidence>
<dbReference type="SUPFAM" id="SSF81593">
    <property type="entry name" value="Nucleotidyltransferase substrate binding subunit/domain"/>
    <property type="match status" value="2"/>
</dbReference>
<organism evidence="10 11">
    <name type="scientific">Nocardioides plantarum</name>
    <dbReference type="NCBI Taxonomy" id="29299"/>
    <lineage>
        <taxon>Bacteria</taxon>
        <taxon>Bacillati</taxon>
        <taxon>Actinomycetota</taxon>
        <taxon>Actinomycetes</taxon>
        <taxon>Propionibacteriales</taxon>
        <taxon>Nocardioidaceae</taxon>
        <taxon>Nocardioides</taxon>
    </lineage>
</organism>
<evidence type="ECO:0000256" key="6">
    <source>
        <dbReference type="ARBA" id="ARBA00023268"/>
    </source>
</evidence>
<evidence type="ECO:0000259" key="9">
    <source>
        <dbReference type="Pfam" id="PF08335"/>
    </source>
</evidence>
<evidence type="ECO:0000256" key="2">
    <source>
        <dbReference type="ARBA" id="ARBA00022695"/>
    </source>
</evidence>
<feature type="domain" description="Glutamate-ammonia ligase adenylyltransferase repeated" evidence="8">
    <location>
        <begin position="90"/>
        <end position="331"/>
    </location>
</feature>
<dbReference type="Pfam" id="PF08335">
    <property type="entry name" value="GlnD_UR_UTase"/>
    <property type="match status" value="2"/>
</dbReference>
<keyword evidence="3 7" id="KW-0547">Nucleotide-binding</keyword>
<dbReference type="InterPro" id="IPR013546">
    <property type="entry name" value="PII_UdlTrfase/GS_AdlTrfase"/>
</dbReference>
<dbReference type="InterPro" id="IPR043519">
    <property type="entry name" value="NT_sf"/>
</dbReference>
<comment type="caution">
    <text evidence="10">The sequence shown here is derived from an EMBL/GenBank/DDBJ whole genome shotgun (WGS) entry which is preliminary data.</text>
</comment>
<dbReference type="GO" id="GO:0047388">
    <property type="term" value="F:[glutamine synthetase]-adenylyl-L-tyrosine phosphorylase activity"/>
    <property type="evidence" value="ECO:0007669"/>
    <property type="project" value="UniProtKB-EC"/>
</dbReference>
<accession>A0ABV5KB95</accession>
<feature type="region of interest" description="Adenylyl removase" evidence="7">
    <location>
        <begin position="1"/>
        <end position="499"/>
    </location>
</feature>
<evidence type="ECO:0000259" key="8">
    <source>
        <dbReference type="Pfam" id="PF03710"/>
    </source>
</evidence>
<gene>
    <name evidence="7" type="primary">glnE</name>
    <name evidence="10" type="ORF">ACFFRI_12800</name>
</gene>
<keyword evidence="5 7" id="KW-0460">Magnesium</keyword>
<evidence type="ECO:0000256" key="5">
    <source>
        <dbReference type="ARBA" id="ARBA00022842"/>
    </source>
</evidence>
<comment type="cofactor">
    <cofactor evidence="7">
        <name>Mg(2+)</name>
        <dbReference type="ChEBI" id="CHEBI:18420"/>
    </cofactor>
</comment>
<keyword evidence="4 7" id="KW-0067">ATP-binding</keyword>
<keyword evidence="1 7" id="KW-0808">Transferase</keyword>
<dbReference type="RefSeq" id="WP_211350718.1">
    <property type="nucleotide sequence ID" value="NZ_JBHMDG010000015.1"/>
</dbReference>
<keyword evidence="2 7" id="KW-0548">Nucleotidyltransferase</keyword>
<dbReference type="EMBL" id="JBHMDG010000015">
    <property type="protein sequence ID" value="MFB9313926.1"/>
    <property type="molecule type" value="Genomic_DNA"/>
</dbReference>
<dbReference type="PANTHER" id="PTHR30621:SF0">
    <property type="entry name" value="BIFUNCTIONAL GLUTAMINE SYNTHETASE ADENYLYLTRANSFERASE_ADENYLYL-REMOVING ENZYME"/>
    <property type="match status" value="1"/>
</dbReference>
<comment type="catalytic activity">
    <reaction evidence="7">
        <text>[glutamine synthetase]-O(4)-(5'-adenylyl)-L-tyrosine + phosphate = [glutamine synthetase]-L-tyrosine + ADP</text>
        <dbReference type="Rhea" id="RHEA:43716"/>
        <dbReference type="Rhea" id="RHEA-COMP:10660"/>
        <dbReference type="Rhea" id="RHEA-COMP:10661"/>
        <dbReference type="ChEBI" id="CHEBI:43474"/>
        <dbReference type="ChEBI" id="CHEBI:46858"/>
        <dbReference type="ChEBI" id="CHEBI:83624"/>
        <dbReference type="ChEBI" id="CHEBI:456216"/>
        <dbReference type="EC" id="2.7.7.89"/>
    </reaction>
</comment>
<comment type="similarity">
    <text evidence="7">Belongs to the GlnE family.</text>
</comment>
<evidence type="ECO:0000256" key="4">
    <source>
        <dbReference type="ARBA" id="ARBA00022840"/>
    </source>
</evidence>
<dbReference type="Gene3D" id="1.20.120.330">
    <property type="entry name" value="Nucleotidyltransferases domain 2"/>
    <property type="match status" value="2"/>
</dbReference>
<protein>
    <recommendedName>
        <fullName evidence="7">Bifunctional glutamine synthetase adenylyltransferase/adenylyl-removing enzyme</fullName>
    </recommendedName>
    <alternativeName>
        <fullName evidence="7">ATP:glutamine synthetase adenylyltransferase</fullName>
    </alternativeName>
    <alternativeName>
        <fullName evidence="7">ATase</fullName>
    </alternativeName>
    <domain>
        <recommendedName>
            <fullName evidence="7">Glutamine synthetase adenylyl-L-tyrosine phosphorylase</fullName>
            <ecNumber evidence="7">2.7.7.89</ecNumber>
        </recommendedName>
        <alternativeName>
            <fullName evidence="7">Adenylyl removase</fullName>
            <shortName evidence="7">AR</shortName>
            <shortName evidence="7">AT-N</shortName>
        </alternativeName>
    </domain>
    <domain>
        <recommendedName>
            <fullName evidence="7">Glutamine synthetase adenylyl transferase</fullName>
            <ecNumber evidence="7">2.7.7.42</ecNumber>
        </recommendedName>
        <alternativeName>
            <fullName evidence="7">Adenylyl transferase</fullName>
            <shortName evidence="7">AT</shortName>
            <shortName evidence="7">AT-C</shortName>
        </alternativeName>
    </domain>
</protein>
<reference evidence="10 11" key="1">
    <citation type="submission" date="2024-09" db="EMBL/GenBank/DDBJ databases">
        <authorList>
            <person name="Sun Q."/>
            <person name="Mori K."/>
        </authorList>
    </citation>
    <scope>NUCLEOTIDE SEQUENCE [LARGE SCALE GENOMIC DNA]</scope>
    <source>
        <strain evidence="10 11">JCM 9626</strain>
    </source>
</reference>
<evidence type="ECO:0000256" key="3">
    <source>
        <dbReference type="ARBA" id="ARBA00022741"/>
    </source>
</evidence>
<dbReference type="NCBIfam" id="NF010707">
    <property type="entry name" value="PRK14109.1"/>
    <property type="match status" value="1"/>
</dbReference>
<dbReference type="CDD" id="cd05401">
    <property type="entry name" value="NT_GlnE_GlnD_like"/>
    <property type="match status" value="2"/>
</dbReference>
<dbReference type="EC" id="2.7.7.89" evidence="7"/>
<dbReference type="InterPro" id="IPR005190">
    <property type="entry name" value="GlnE_rpt_dom"/>
</dbReference>
<dbReference type="GO" id="GO:0008882">
    <property type="term" value="F:[glutamate-ammonia-ligase] adenylyltransferase activity"/>
    <property type="evidence" value="ECO:0007669"/>
    <property type="project" value="UniProtKB-EC"/>
</dbReference>
<comment type="function">
    <text evidence="7">Involved in the regulation of glutamine synthetase GlnA, a key enzyme in the process to assimilate ammonia. When cellular nitrogen levels are high, the C-terminal adenylyl transferase (AT) inactivates GlnA by covalent transfer of an adenylyl group from ATP to specific tyrosine residue of GlnA, thus reducing its activity. Conversely, when nitrogen levels are low, the N-terminal adenylyl removase (AR) activates GlnA by removing the adenylyl group by phosphorolysis, increasing its activity. The regulatory region of GlnE binds the signal transduction protein PII (GlnB) which indicates the nitrogen status of the cell.</text>
</comment>
<dbReference type="HAMAP" id="MF_00802">
    <property type="entry name" value="GlnE"/>
    <property type="match status" value="1"/>
</dbReference>
<dbReference type="PANTHER" id="PTHR30621">
    <property type="entry name" value="GLUTAMINE SYNTHETASE ADENYLYLTRANSFERASE"/>
    <property type="match status" value="1"/>
</dbReference>
<dbReference type="Gene3D" id="3.30.460.10">
    <property type="entry name" value="Beta Polymerase, domain 2"/>
    <property type="match status" value="2"/>
</dbReference>